<proteinExistence type="predicted"/>
<reference evidence="2" key="2">
    <citation type="submission" date="2022-10" db="EMBL/GenBank/DDBJ databases">
        <authorList>
            <person name="Ngo T.-E."/>
        </authorList>
    </citation>
    <scope>NUCLEOTIDE SEQUENCE</scope>
    <source>
        <strain evidence="2">JHB</strain>
    </source>
</reference>
<gene>
    <name evidence="2" type="ORF">BJP36_42025</name>
</gene>
<organism evidence="2">
    <name type="scientific">Moorena producens (strain JHB)</name>
    <dbReference type="NCBI Taxonomy" id="1454205"/>
    <lineage>
        <taxon>Bacteria</taxon>
        <taxon>Bacillati</taxon>
        <taxon>Cyanobacteriota</taxon>
        <taxon>Cyanophyceae</taxon>
        <taxon>Coleofasciculales</taxon>
        <taxon>Coleofasciculaceae</taxon>
        <taxon>Moorena</taxon>
    </lineage>
</organism>
<feature type="region of interest" description="Disordered" evidence="1">
    <location>
        <begin position="15"/>
        <end position="75"/>
    </location>
</feature>
<dbReference type="EMBL" id="CP017708">
    <property type="protein sequence ID" value="WAN68939.1"/>
    <property type="molecule type" value="Genomic_DNA"/>
</dbReference>
<name>A0A9Q9SSN7_MOOP1</name>
<dbReference type="AlphaFoldDB" id="A0A9Q9SSN7"/>
<sequence length="75" mass="8317">MVRYGAGYLYTGFEAENEGMPPLTHPTPSTFNLQQPNLQPSTTQPSTFNNPTFNLQQPNLQPSTTQPSTIQLTHP</sequence>
<feature type="compositionally biased region" description="Polar residues" evidence="1">
    <location>
        <begin position="26"/>
        <end position="75"/>
    </location>
</feature>
<evidence type="ECO:0000256" key="1">
    <source>
        <dbReference type="SAM" id="MobiDB-lite"/>
    </source>
</evidence>
<evidence type="ECO:0000313" key="2">
    <source>
        <dbReference type="EMBL" id="WAN68939.1"/>
    </source>
</evidence>
<protein>
    <submittedName>
        <fullName evidence="2">Uncharacterized protein</fullName>
    </submittedName>
</protein>
<reference evidence="2" key="1">
    <citation type="journal article" date="2017" name="Proc. Natl. Acad. Sci. U.S.A.">
        <title>Comparative genomics uncovers the prolific and distinctive metabolic potential of the cyanobacterial genus Moorea.</title>
        <authorList>
            <person name="Leao T."/>
            <person name="Castelao G."/>
            <person name="Korobeynikov A."/>
            <person name="Monroe E.A."/>
            <person name="Podell S."/>
            <person name="Glukhov E."/>
            <person name="Allen E.E."/>
            <person name="Gerwick W.H."/>
            <person name="Gerwick L."/>
        </authorList>
    </citation>
    <scope>NUCLEOTIDE SEQUENCE</scope>
    <source>
        <strain evidence="2">JHB</strain>
    </source>
</reference>
<dbReference type="Proteomes" id="UP000176944">
    <property type="component" value="Chromosome"/>
</dbReference>
<accession>A0A9Q9SSN7</accession>